<protein>
    <recommendedName>
        <fullName evidence="5 10">Phosphoenolpyruvate carboxylase</fullName>
        <shortName evidence="10">PEPC</shortName>
        <shortName evidence="10">PEPCase</shortName>
        <ecNumber evidence="4 10">4.1.1.31</ecNumber>
    </recommendedName>
</protein>
<evidence type="ECO:0000256" key="3">
    <source>
        <dbReference type="ARBA" id="ARBA00008346"/>
    </source>
</evidence>
<dbReference type="SUPFAM" id="SSF51621">
    <property type="entry name" value="Phosphoenolpyruvate/pyruvate domain"/>
    <property type="match status" value="1"/>
</dbReference>
<dbReference type="PANTHER" id="PTHR30523">
    <property type="entry name" value="PHOSPHOENOLPYRUVATE CARBOXYLASE"/>
    <property type="match status" value="1"/>
</dbReference>
<dbReference type="Gene3D" id="1.20.1440.90">
    <property type="entry name" value="Phosphoenolpyruvate/pyruvate domain"/>
    <property type="match status" value="1"/>
</dbReference>
<sequence length="927" mass="102916">MAVEHGIAIGAADRAEEKDQALWEDIRLLGRILGDTVRSQEGEATFDLVERIRQTSLRFHRDDDVGARSELQTILDALSRDSSLQIIRAFSYFSHLANIAEDQHRHRRSRAHAQARSAPRDGTLARTIALCKEAGLSRADVERFFEGSEISPVLTAHPTEVRRKSTIDREMEVARLLKERDTGLLTPEEVSENEEEMRRAVLALWQTSVLRGVRLRVIDEVVNALSYYDDTFLVEIPRLYGALEDALGAEGLGAGAELPPFLRMGSWIGGDRDGNPFVTAAVLREALHLQSRKALAHHLAEIETLSTELPLDERLVGVSDEVRALAEGSPETSVFRQNEPYRRALAHVHARLCATALNLGHADLCRTPVGEGIEAYATAQALGEDLDRVHRSLVANGSGALARGRLRRLRRAVSVFGFHLATIDLRQNSDVHERTIAELLAVAQPGLDYLAMSEEHRIAVLTAEMKSPRPLFSPHVAYSEKTASELAIVREAAAARERYGPAALRHYVISKADSVSDVLEVAILLKEAGLLRPLEGVLDMDIVPLFETIGDLQASARIMAELFSVFEYRALLETRGKTQEVMLGYSDSNKDGGFLTSNWELYKAEIALVRVFRETGVRLRLFHGRGGTVGRGGGPSYQAILAQPGGAVQGSIRITEQGEVIAAKYATPELGRRNLEIIASATMEASLLHGDDPAPRDAYLKVMEDLSARAFQAYRALVYETPGFEDYFWETTVIGEIANLNIGSRPASRTNSRKIEDLRAIPWVFGWSQSRLMLPGWYGFGTAVEGFLAEDPTRLETLREMHREWPFFQTLLSNMDMVLAKSNIAIASRYAGLVSDRELAERIFPRVREEWSRSIDKLLAISGQAALLERNPLLARSIRNRFPYLDPLNHLQVELLRRHRAGDADARVTQGIHMTINGVAAGLRNSG</sequence>
<reference evidence="13 14" key="1">
    <citation type="journal article" date="2014" name="Int. J. Syst. Evol. Microbiol.">
        <title>Complete genome sequence of Corynebacterium casei LMG S-19264T (=DSM 44701T), isolated from a smear-ripened cheese.</title>
        <authorList>
            <consortium name="US DOE Joint Genome Institute (JGI-PGF)"/>
            <person name="Walter F."/>
            <person name="Albersmeier A."/>
            <person name="Kalinowski J."/>
            <person name="Ruckert C."/>
        </authorList>
    </citation>
    <scope>NUCLEOTIDE SEQUENCE [LARGE SCALE GENOMIC DNA]</scope>
    <source>
        <strain evidence="13 14">CGMCC 1.9161</strain>
    </source>
</reference>
<evidence type="ECO:0000313" key="14">
    <source>
        <dbReference type="Proteomes" id="UP000600449"/>
    </source>
</evidence>
<evidence type="ECO:0000256" key="8">
    <source>
        <dbReference type="ARBA" id="ARBA00023300"/>
    </source>
</evidence>
<comment type="caution">
    <text evidence="13">The sequence shown here is derived from an EMBL/GenBank/DDBJ whole genome shotgun (WGS) entry which is preliminary data.</text>
</comment>
<name>A0A917QCJ1_9HYPH</name>
<keyword evidence="8 10" id="KW-0120">Carbon dioxide fixation</keyword>
<keyword evidence="6 10" id="KW-0460">Magnesium</keyword>
<dbReference type="Proteomes" id="UP000600449">
    <property type="component" value="Unassembled WGS sequence"/>
</dbReference>
<evidence type="ECO:0000256" key="9">
    <source>
        <dbReference type="ARBA" id="ARBA00048995"/>
    </source>
</evidence>
<dbReference type="PROSITE" id="PS00393">
    <property type="entry name" value="PEPCASE_2"/>
    <property type="match status" value="1"/>
</dbReference>
<evidence type="ECO:0000313" key="13">
    <source>
        <dbReference type="EMBL" id="GGK44112.1"/>
    </source>
</evidence>
<dbReference type="InterPro" id="IPR015813">
    <property type="entry name" value="Pyrv/PenolPyrv_kinase-like_dom"/>
</dbReference>
<dbReference type="EC" id="4.1.1.31" evidence="4 10"/>
<feature type="active site" evidence="10 12">
    <location>
        <position position="590"/>
    </location>
</feature>
<dbReference type="PROSITE" id="PS00781">
    <property type="entry name" value="PEPCASE_1"/>
    <property type="match status" value="1"/>
</dbReference>
<dbReference type="Pfam" id="PF00311">
    <property type="entry name" value="PEPcase"/>
    <property type="match status" value="1"/>
</dbReference>
<evidence type="ECO:0000256" key="5">
    <source>
        <dbReference type="ARBA" id="ARBA00022419"/>
    </source>
</evidence>
<dbReference type="InterPro" id="IPR018129">
    <property type="entry name" value="PEP_COase_Lys_AS"/>
</dbReference>
<evidence type="ECO:0000256" key="1">
    <source>
        <dbReference type="ARBA" id="ARBA00001946"/>
    </source>
</evidence>
<dbReference type="InterPro" id="IPR021135">
    <property type="entry name" value="PEP_COase"/>
</dbReference>
<feature type="active site" evidence="10 11">
    <location>
        <position position="157"/>
    </location>
</feature>
<accession>A0A917QCJ1</accession>
<evidence type="ECO:0000256" key="11">
    <source>
        <dbReference type="PROSITE-ProRule" id="PRU10111"/>
    </source>
</evidence>
<dbReference type="InterPro" id="IPR022805">
    <property type="entry name" value="PEP_COase_bac/pln-type"/>
</dbReference>
<dbReference type="InterPro" id="IPR033129">
    <property type="entry name" value="PEPCASE_His_AS"/>
</dbReference>
<organism evidence="13 14">
    <name type="scientific">Salinarimonas ramus</name>
    <dbReference type="NCBI Taxonomy" id="690164"/>
    <lineage>
        <taxon>Bacteria</taxon>
        <taxon>Pseudomonadati</taxon>
        <taxon>Pseudomonadota</taxon>
        <taxon>Alphaproteobacteria</taxon>
        <taxon>Hyphomicrobiales</taxon>
        <taxon>Salinarimonadaceae</taxon>
        <taxon>Salinarimonas</taxon>
    </lineage>
</organism>
<comment type="subunit">
    <text evidence="10">Homotetramer.</text>
</comment>
<dbReference type="AlphaFoldDB" id="A0A917QCJ1"/>
<evidence type="ECO:0000256" key="6">
    <source>
        <dbReference type="ARBA" id="ARBA00022842"/>
    </source>
</evidence>
<dbReference type="GO" id="GO:0006099">
    <property type="term" value="P:tricarboxylic acid cycle"/>
    <property type="evidence" value="ECO:0007669"/>
    <property type="project" value="InterPro"/>
</dbReference>
<evidence type="ECO:0000256" key="7">
    <source>
        <dbReference type="ARBA" id="ARBA00023239"/>
    </source>
</evidence>
<comment type="function">
    <text evidence="2 10">Forms oxaloacetate, a four-carbon dicarboxylic acid source for the tricarboxylic acid cycle.</text>
</comment>
<dbReference type="GO" id="GO:0000287">
    <property type="term" value="F:magnesium ion binding"/>
    <property type="evidence" value="ECO:0007669"/>
    <property type="project" value="UniProtKB-UniRule"/>
</dbReference>
<dbReference type="GO" id="GO:0006107">
    <property type="term" value="P:oxaloacetate metabolic process"/>
    <property type="evidence" value="ECO:0007669"/>
    <property type="project" value="UniProtKB-UniRule"/>
</dbReference>
<comment type="cofactor">
    <cofactor evidence="1 10">
        <name>Mg(2+)</name>
        <dbReference type="ChEBI" id="CHEBI:18420"/>
    </cofactor>
</comment>
<dbReference type="HAMAP" id="MF_00595">
    <property type="entry name" value="PEPcase_type1"/>
    <property type="match status" value="1"/>
</dbReference>
<evidence type="ECO:0000256" key="12">
    <source>
        <dbReference type="PROSITE-ProRule" id="PRU10112"/>
    </source>
</evidence>
<comment type="catalytic activity">
    <reaction evidence="9 10">
        <text>oxaloacetate + phosphate = phosphoenolpyruvate + hydrogencarbonate</text>
        <dbReference type="Rhea" id="RHEA:28370"/>
        <dbReference type="ChEBI" id="CHEBI:16452"/>
        <dbReference type="ChEBI" id="CHEBI:17544"/>
        <dbReference type="ChEBI" id="CHEBI:43474"/>
        <dbReference type="ChEBI" id="CHEBI:58702"/>
        <dbReference type="EC" id="4.1.1.31"/>
    </reaction>
</comment>
<dbReference type="PRINTS" id="PR00150">
    <property type="entry name" value="PEPCARBXLASE"/>
</dbReference>
<dbReference type="RefSeq" id="WP_188914447.1">
    <property type="nucleotide sequence ID" value="NZ_BMMF01000010.1"/>
</dbReference>
<dbReference type="GO" id="GO:0015977">
    <property type="term" value="P:carbon fixation"/>
    <property type="evidence" value="ECO:0007669"/>
    <property type="project" value="UniProtKB-UniRule"/>
</dbReference>
<evidence type="ECO:0000256" key="4">
    <source>
        <dbReference type="ARBA" id="ARBA00012305"/>
    </source>
</evidence>
<keyword evidence="14" id="KW-1185">Reference proteome</keyword>
<dbReference type="EMBL" id="BMMF01000010">
    <property type="protein sequence ID" value="GGK44112.1"/>
    <property type="molecule type" value="Genomic_DNA"/>
</dbReference>
<dbReference type="NCBIfam" id="NF000584">
    <property type="entry name" value="PRK00009.1"/>
    <property type="match status" value="1"/>
</dbReference>
<dbReference type="GO" id="GO:0008964">
    <property type="term" value="F:phosphoenolpyruvate carboxylase activity"/>
    <property type="evidence" value="ECO:0007669"/>
    <property type="project" value="UniProtKB-UniRule"/>
</dbReference>
<dbReference type="GO" id="GO:0005829">
    <property type="term" value="C:cytosol"/>
    <property type="evidence" value="ECO:0007669"/>
    <property type="project" value="TreeGrafter"/>
</dbReference>
<keyword evidence="7 10" id="KW-0456">Lyase</keyword>
<evidence type="ECO:0000256" key="2">
    <source>
        <dbReference type="ARBA" id="ARBA00003670"/>
    </source>
</evidence>
<evidence type="ECO:0000256" key="10">
    <source>
        <dbReference type="HAMAP-Rule" id="MF_00595"/>
    </source>
</evidence>
<gene>
    <name evidence="10 13" type="primary">ppc</name>
    <name evidence="13" type="ORF">GCM10011322_34000</name>
</gene>
<dbReference type="PANTHER" id="PTHR30523:SF6">
    <property type="entry name" value="PHOSPHOENOLPYRUVATE CARBOXYLASE"/>
    <property type="match status" value="1"/>
</dbReference>
<proteinExistence type="inferred from homology"/>
<comment type="similarity">
    <text evidence="3 10">Belongs to the PEPCase type 1 family.</text>
</comment>